<dbReference type="NCBIfam" id="NF033537">
    <property type="entry name" value="lasso_biosyn_B2"/>
    <property type="match status" value="1"/>
</dbReference>
<feature type="region of interest" description="Disordered" evidence="1">
    <location>
        <begin position="27"/>
        <end position="51"/>
    </location>
</feature>
<evidence type="ECO:0000256" key="1">
    <source>
        <dbReference type="SAM" id="MobiDB-lite"/>
    </source>
</evidence>
<protein>
    <recommendedName>
        <fullName evidence="2">Microcin J25-processing protein McjB C-terminal domain-containing protein</fullName>
    </recommendedName>
</protein>
<sequence length="184" mass="19318">MDALVDFGHVRVLIDYDTGRVRCALPARSGPTTAPAASWGSTEHPAGLTRPPGAWSPLAATALFLVLAVKRAGPRRTAMRRVLRIVRAAHSVTVGPADTRQAASAVGAVRRAAWSSPDRTACLEESAAAVLLLALRRRSVVWHHGVAPDPVRLHAWIATHDGVPIAEPASTRACTTALTIGAAP</sequence>
<dbReference type="Proteomes" id="UP000632849">
    <property type="component" value="Unassembled WGS sequence"/>
</dbReference>
<dbReference type="InterPro" id="IPR032708">
    <property type="entry name" value="McjB_C"/>
</dbReference>
<dbReference type="InterPro" id="IPR053521">
    <property type="entry name" value="McjB-like"/>
</dbReference>
<evidence type="ECO:0000259" key="2">
    <source>
        <dbReference type="Pfam" id="PF13471"/>
    </source>
</evidence>
<proteinExistence type="predicted"/>
<feature type="domain" description="Microcin J25-processing protein McjB C-terminal" evidence="2">
    <location>
        <begin position="76"/>
        <end position="173"/>
    </location>
</feature>
<reference evidence="3" key="2">
    <citation type="submission" date="2020-09" db="EMBL/GenBank/DDBJ databases">
        <authorList>
            <person name="Sun Q."/>
            <person name="Ohkuma M."/>
        </authorList>
    </citation>
    <scope>NUCLEOTIDE SEQUENCE</scope>
    <source>
        <strain evidence="3">JCM 4122</strain>
    </source>
</reference>
<name>A0A919ELN8_STRFL</name>
<dbReference type="EMBL" id="BNBE01000001">
    <property type="protein sequence ID" value="GHF97176.1"/>
    <property type="molecule type" value="Genomic_DNA"/>
</dbReference>
<keyword evidence="4" id="KW-1185">Reference proteome</keyword>
<comment type="caution">
    <text evidence="3">The sequence shown here is derived from an EMBL/GenBank/DDBJ whole genome shotgun (WGS) entry which is preliminary data.</text>
</comment>
<dbReference type="AlphaFoldDB" id="A0A919ELN8"/>
<reference evidence="3" key="1">
    <citation type="journal article" date="2014" name="Int. J. Syst. Evol. Microbiol.">
        <title>Complete genome sequence of Corynebacterium casei LMG S-19264T (=DSM 44701T), isolated from a smear-ripened cheese.</title>
        <authorList>
            <consortium name="US DOE Joint Genome Institute (JGI-PGF)"/>
            <person name="Walter F."/>
            <person name="Albersmeier A."/>
            <person name="Kalinowski J."/>
            <person name="Ruckert C."/>
        </authorList>
    </citation>
    <scope>NUCLEOTIDE SEQUENCE</scope>
    <source>
        <strain evidence="3">JCM 4122</strain>
    </source>
</reference>
<dbReference type="RefSeq" id="WP_190041697.1">
    <property type="nucleotide sequence ID" value="NZ_BNBE01000001.1"/>
</dbReference>
<accession>A0A919ELN8</accession>
<organism evidence="3 4">
    <name type="scientific">Streptomyces filamentosus</name>
    <name type="common">Streptomyces roseosporus</name>
    <dbReference type="NCBI Taxonomy" id="67294"/>
    <lineage>
        <taxon>Bacteria</taxon>
        <taxon>Bacillati</taxon>
        <taxon>Actinomycetota</taxon>
        <taxon>Actinomycetes</taxon>
        <taxon>Kitasatosporales</taxon>
        <taxon>Streptomycetaceae</taxon>
        <taxon>Streptomyces</taxon>
    </lineage>
</organism>
<gene>
    <name evidence="3" type="ORF">GCM10017667_29400</name>
</gene>
<evidence type="ECO:0000313" key="4">
    <source>
        <dbReference type="Proteomes" id="UP000632849"/>
    </source>
</evidence>
<dbReference type="Pfam" id="PF13471">
    <property type="entry name" value="Transglut_core3"/>
    <property type="match status" value="1"/>
</dbReference>
<evidence type="ECO:0000313" key="3">
    <source>
        <dbReference type="EMBL" id="GHF97176.1"/>
    </source>
</evidence>